<protein>
    <recommendedName>
        <fullName evidence="3">WG containing repeat-containing protein</fullName>
    </recommendedName>
</protein>
<comment type="caution">
    <text evidence="1">The sequence shown here is derived from an EMBL/GenBank/DDBJ whole genome shotgun (WGS) entry which is preliminary data.</text>
</comment>
<dbReference type="EMBL" id="JBHMEW010000053">
    <property type="protein sequence ID" value="MFB9211787.1"/>
    <property type="molecule type" value="Genomic_DNA"/>
</dbReference>
<sequence>MVDSLVIEVEEPLVIDDYSSQNGCFLMRGVESRKPYLIDKNGTVLKEYDILNEGENGIGANGALGYRFLDKGHWLAQGYYDGYHLFDMEGRKINKFPAVYKERYSMRVYTYRTTFHPYIKEGIPKMVGEESNSFDPDLFSPEEIGPAFYDSVKTIFNYNLQNGEIDWLETYPSGWKPKKTETYVGKSLPLVAFEEVQEELALLPTVGDQLFLYDFSGKDPVLEDTVILSHRYRRNVLEEYQGESVKDYPSFTDLRICKSFILAGFSTKIPQEVLAQLKSKDENFYRSAEFEIAKKQYVHPYYLLIKNGKQVGVIEKTAEFGTLDHLDADGSLYFNDNLKGKPQRNVNVFYQLKVKE</sequence>
<evidence type="ECO:0000313" key="1">
    <source>
        <dbReference type="EMBL" id="MFB9211787.1"/>
    </source>
</evidence>
<organism evidence="1 2">
    <name type="scientific">Echinicola jeungdonensis</name>
    <dbReference type="NCBI Taxonomy" id="709343"/>
    <lineage>
        <taxon>Bacteria</taxon>
        <taxon>Pseudomonadati</taxon>
        <taxon>Bacteroidota</taxon>
        <taxon>Cytophagia</taxon>
        <taxon>Cytophagales</taxon>
        <taxon>Cyclobacteriaceae</taxon>
        <taxon>Echinicola</taxon>
    </lineage>
</organism>
<name>A0ABV5J4N7_9BACT</name>
<accession>A0ABV5J4N7</accession>
<evidence type="ECO:0008006" key="3">
    <source>
        <dbReference type="Google" id="ProtNLM"/>
    </source>
</evidence>
<keyword evidence="2" id="KW-1185">Reference proteome</keyword>
<dbReference type="RefSeq" id="WP_290247102.1">
    <property type="nucleotide sequence ID" value="NZ_JAUFQT010000001.1"/>
</dbReference>
<proteinExistence type="predicted"/>
<reference evidence="1 2" key="1">
    <citation type="submission" date="2024-09" db="EMBL/GenBank/DDBJ databases">
        <authorList>
            <person name="Sun Q."/>
            <person name="Mori K."/>
        </authorList>
    </citation>
    <scope>NUCLEOTIDE SEQUENCE [LARGE SCALE GENOMIC DNA]</scope>
    <source>
        <strain evidence="1 2">CECT 7682</strain>
    </source>
</reference>
<gene>
    <name evidence="1" type="ORF">ACFFUR_08215</name>
</gene>
<dbReference type="Proteomes" id="UP001589654">
    <property type="component" value="Unassembled WGS sequence"/>
</dbReference>
<evidence type="ECO:0000313" key="2">
    <source>
        <dbReference type="Proteomes" id="UP001589654"/>
    </source>
</evidence>